<dbReference type="InterPro" id="IPR009012">
    <property type="entry name" value="GrpE_head"/>
</dbReference>
<accession>A0A1G2HHE4</accession>
<dbReference type="InterPro" id="IPR000740">
    <property type="entry name" value="GrpE"/>
</dbReference>
<reference evidence="6 7" key="1">
    <citation type="journal article" date="2016" name="Nat. Commun.">
        <title>Thousands of microbial genomes shed light on interconnected biogeochemical processes in an aquifer system.</title>
        <authorList>
            <person name="Anantharaman K."/>
            <person name="Brown C.T."/>
            <person name="Hug L.A."/>
            <person name="Sharon I."/>
            <person name="Castelle C.J."/>
            <person name="Probst A.J."/>
            <person name="Thomas B.C."/>
            <person name="Singh A."/>
            <person name="Wilkins M.J."/>
            <person name="Karaoz U."/>
            <person name="Brodie E.L."/>
            <person name="Williams K.H."/>
            <person name="Hubbard S.S."/>
            <person name="Banfield J.F."/>
        </authorList>
    </citation>
    <scope>NUCLEOTIDE SEQUENCE [LARGE SCALE GENOMIC DNA]</scope>
</reference>
<protein>
    <recommendedName>
        <fullName evidence="3">Protein GrpE</fullName>
    </recommendedName>
    <alternativeName>
        <fullName evidence="3">HSP-70 cofactor</fullName>
    </alternativeName>
</protein>
<dbReference type="GO" id="GO:0000774">
    <property type="term" value="F:adenyl-nucleotide exchange factor activity"/>
    <property type="evidence" value="ECO:0007669"/>
    <property type="project" value="InterPro"/>
</dbReference>
<dbReference type="GO" id="GO:0051082">
    <property type="term" value="F:unfolded protein binding"/>
    <property type="evidence" value="ECO:0007669"/>
    <property type="project" value="TreeGrafter"/>
</dbReference>
<gene>
    <name evidence="3" type="primary">grpE</name>
    <name evidence="6" type="ORF">A3F94_02120</name>
</gene>
<dbReference type="HAMAP" id="MF_01151">
    <property type="entry name" value="GrpE"/>
    <property type="match status" value="1"/>
</dbReference>
<dbReference type="Pfam" id="PF01025">
    <property type="entry name" value="GrpE"/>
    <property type="match status" value="1"/>
</dbReference>
<dbReference type="Gene3D" id="2.30.22.10">
    <property type="entry name" value="Head domain of nucleotide exchange factor GrpE"/>
    <property type="match status" value="1"/>
</dbReference>
<dbReference type="SUPFAM" id="SSF51064">
    <property type="entry name" value="Head domain of nucleotide exchange factor GrpE"/>
    <property type="match status" value="1"/>
</dbReference>
<dbReference type="PRINTS" id="PR00773">
    <property type="entry name" value="GRPEPROTEIN"/>
</dbReference>
<dbReference type="GO" id="GO:0005737">
    <property type="term" value="C:cytoplasm"/>
    <property type="evidence" value="ECO:0007669"/>
    <property type="project" value="UniProtKB-SubCell"/>
</dbReference>
<dbReference type="AlphaFoldDB" id="A0A1G2HHE4"/>
<evidence type="ECO:0000313" key="7">
    <source>
        <dbReference type="Proteomes" id="UP000176770"/>
    </source>
</evidence>
<dbReference type="PANTHER" id="PTHR21237">
    <property type="entry name" value="GRPE PROTEIN"/>
    <property type="match status" value="1"/>
</dbReference>
<dbReference type="SUPFAM" id="SSF58014">
    <property type="entry name" value="Coiled-coil domain of nucleotide exchange factor GrpE"/>
    <property type="match status" value="1"/>
</dbReference>
<dbReference type="GO" id="GO:0051087">
    <property type="term" value="F:protein-folding chaperone binding"/>
    <property type="evidence" value="ECO:0007669"/>
    <property type="project" value="InterPro"/>
</dbReference>
<evidence type="ECO:0000256" key="3">
    <source>
        <dbReference type="HAMAP-Rule" id="MF_01151"/>
    </source>
</evidence>
<proteinExistence type="inferred from homology"/>
<keyword evidence="2 3" id="KW-0143">Chaperone</keyword>
<comment type="subunit">
    <text evidence="3">Homodimer.</text>
</comment>
<dbReference type="STRING" id="1802165.A3F94_02120"/>
<dbReference type="GO" id="GO:0042803">
    <property type="term" value="F:protein homodimerization activity"/>
    <property type="evidence" value="ECO:0007669"/>
    <property type="project" value="InterPro"/>
</dbReference>
<evidence type="ECO:0000256" key="4">
    <source>
        <dbReference type="RuleBase" id="RU004478"/>
    </source>
</evidence>
<comment type="function">
    <text evidence="3">Participates actively in the response to hyperosmotic and heat shock by preventing the aggregation of stress-denatured proteins, in association with DnaK and GrpE. It is the nucleotide exchange factor for DnaK and may function as a thermosensor. Unfolded proteins bind initially to DnaJ; upon interaction with the DnaJ-bound protein, DnaK hydrolyzes its bound ATP, resulting in the formation of a stable complex. GrpE releases ADP from DnaK; ATP binding to DnaK triggers the release of the substrate protein, thus completing the reaction cycle. Several rounds of ATP-dependent interactions between DnaJ, DnaK and GrpE are required for fully efficient folding.</text>
</comment>
<organism evidence="6 7">
    <name type="scientific">Candidatus Spechtbacteria bacterium RIFCSPLOWO2_12_FULL_38_22</name>
    <dbReference type="NCBI Taxonomy" id="1802165"/>
    <lineage>
        <taxon>Bacteria</taxon>
        <taxon>Candidatus Spechtiibacteriota</taxon>
    </lineage>
</organism>
<evidence type="ECO:0000313" key="6">
    <source>
        <dbReference type="EMBL" id="OGZ61873.1"/>
    </source>
</evidence>
<keyword evidence="5" id="KW-0175">Coiled coil</keyword>
<keyword evidence="3" id="KW-0346">Stress response</keyword>
<evidence type="ECO:0000256" key="2">
    <source>
        <dbReference type="ARBA" id="ARBA00023186"/>
    </source>
</evidence>
<dbReference type="Proteomes" id="UP000176770">
    <property type="component" value="Unassembled WGS sequence"/>
</dbReference>
<dbReference type="CDD" id="cd00446">
    <property type="entry name" value="GrpE"/>
    <property type="match status" value="1"/>
</dbReference>
<comment type="similarity">
    <text evidence="1 3 4">Belongs to the GrpE family.</text>
</comment>
<dbReference type="GO" id="GO:0006457">
    <property type="term" value="P:protein folding"/>
    <property type="evidence" value="ECO:0007669"/>
    <property type="project" value="InterPro"/>
</dbReference>
<dbReference type="InterPro" id="IPR013805">
    <property type="entry name" value="GrpE_CC"/>
</dbReference>
<sequence>MSKQLKPKKDPEFIEEAEEVVEEYVKKIKKRFKKAQKEAKEYLDGWQRERANFANYKKDIEKYIETAREKTKEEVLFHTLSIVDNLELMLRHVDETIRKSNWFLGVEQAYKHAQQTLKNLGVEEISAKEGDKFNPNIHEAIGGEGDIIAEVLKRGHKIGDKVLRPVQVKVKK</sequence>
<evidence type="ECO:0000256" key="5">
    <source>
        <dbReference type="SAM" id="Coils"/>
    </source>
</evidence>
<dbReference type="PANTHER" id="PTHR21237:SF23">
    <property type="entry name" value="GRPE PROTEIN HOMOLOG, MITOCHONDRIAL"/>
    <property type="match status" value="1"/>
</dbReference>
<feature type="coiled-coil region" evidence="5">
    <location>
        <begin position="14"/>
        <end position="73"/>
    </location>
</feature>
<dbReference type="EMBL" id="MHOK01000014">
    <property type="protein sequence ID" value="OGZ61873.1"/>
    <property type="molecule type" value="Genomic_DNA"/>
</dbReference>
<evidence type="ECO:0000256" key="1">
    <source>
        <dbReference type="ARBA" id="ARBA00009054"/>
    </source>
</evidence>
<comment type="caution">
    <text evidence="6">The sequence shown here is derived from an EMBL/GenBank/DDBJ whole genome shotgun (WGS) entry which is preliminary data.</text>
</comment>
<comment type="subcellular location">
    <subcellularLocation>
        <location evidence="3">Cytoplasm</location>
    </subcellularLocation>
</comment>
<dbReference type="Gene3D" id="3.90.20.20">
    <property type="match status" value="1"/>
</dbReference>
<keyword evidence="3" id="KW-0963">Cytoplasm</keyword>
<name>A0A1G2HHE4_9BACT</name>